<dbReference type="PANTHER" id="PTHR46545">
    <property type="entry name" value="LEUCINE-RICH REPEAT-CONTAINING PROTEIN 51"/>
    <property type="match status" value="1"/>
</dbReference>
<proteinExistence type="predicted"/>
<evidence type="ECO:0000256" key="3">
    <source>
        <dbReference type="ARBA" id="ARBA00022614"/>
    </source>
</evidence>
<dbReference type="GO" id="GO:0005737">
    <property type="term" value="C:cytoplasm"/>
    <property type="evidence" value="ECO:0007669"/>
    <property type="project" value="UniProtKB-SubCell"/>
</dbReference>
<evidence type="ECO:0000256" key="4">
    <source>
        <dbReference type="ARBA" id="ARBA00022737"/>
    </source>
</evidence>
<dbReference type="SUPFAM" id="SSF52058">
    <property type="entry name" value="L domain-like"/>
    <property type="match status" value="1"/>
</dbReference>
<organism evidence="5 6">
    <name type="scientific">Pyrocoelia pectoralis</name>
    <dbReference type="NCBI Taxonomy" id="417401"/>
    <lineage>
        <taxon>Eukaryota</taxon>
        <taxon>Metazoa</taxon>
        <taxon>Ecdysozoa</taxon>
        <taxon>Arthropoda</taxon>
        <taxon>Hexapoda</taxon>
        <taxon>Insecta</taxon>
        <taxon>Pterygota</taxon>
        <taxon>Neoptera</taxon>
        <taxon>Endopterygota</taxon>
        <taxon>Coleoptera</taxon>
        <taxon>Polyphaga</taxon>
        <taxon>Elateriformia</taxon>
        <taxon>Elateroidea</taxon>
        <taxon>Lampyridae</taxon>
        <taxon>Lampyrinae</taxon>
        <taxon>Pyrocoelia</taxon>
    </lineage>
</organism>
<comment type="subcellular location">
    <subcellularLocation>
        <location evidence="1">Cytoplasm</location>
    </subcellularLocation>
</comment>
<evidence type="ECO:0000256" key="1">
    <source>
        <dbReference type="ARBA" id="ARBA00004496"/>
    </source>
</evidence>
<sequence>MPEGVIKLTDQQLLEVGKPVDFSFKHLTSLEGVAIEGPRSQRIGQIPVRGAVSRKYLTRSIWLNNNKLPNMRNMDVFVNTAIEDPTKLGWIDFSILYLHGNSIKDMNEVFRIRPLKQLKTVTFHGNPIAEAPNYRHYVITYLPQVVNLDFSPITLLERFEPKPPDAVKKVSETSKR</sequence>
<keyword evidence="2" id="KW-0963">Cytoplasm</keyword>
<dbReference type="Gene3D" id="3.80.10.10">
    <property type="entry name" value="Ribonuclease Inhibitor"/>
    <property type="match status" value="1"/>
</dbReference>
<dbReference type="AlphaFoldDB" id="A0AAN7ZBS1"/>
<evidence type="ECO:0008006" key="7">
    <source>
        <dbReference type="Google" id="ProtNLM"/>
    </source>
</evidence>
<dbReference type="EMBL" id="JAVRBK010000010">
    <property type="protein sequence ID" value="KAK5637927.1"/>
    <property type="molecule type" value="Genomic_DNA"/>
</dbReference>
<name>A0AAN7ZBS1_9COLE</name>
<gene>
    <name evidence="5" type="ORF">RI129_012222</name>
</gene>
<keyword evidence="3" id="KW-0433">Leucine-rich repeat</keyword>
<evidence type="ECO:0000313" key="6">
    <source>
        <dbReference type="Proteomes" id="UP001329430"/>
    </source>
</evidence>
<protein>
    <recommendedName>
        <fullName evidence="7">Leucine-rich repeat-containing protein 51</fullName>
    </recommendedName>
</protein>
<evidence type="ECO:0000256" key="2">
    <source>
        <dbReference type="ARBA" id="ARBA00022490"/>
    </source>
</evidence>
<dbReference type="InterPro" id="IPR032675">
    <property type="entry name" value="LRR_dom_sf"/>
</dbReference>
<dbReference type="PANTHER" id="PTHR46545:SF1">
    <property type="entry name" value="LEUCINE-RICH REPEAT-CONTAINING PROTEIN 51"/>
    <property type="match status" value="1"/>
</dbReference>
<accession>A0AAN7ZBS1</accession>
<dbReference type="Pfam" id="PF14580">
    <property type="entry name" value="LRR_9"/>
    <property type="match status" value="1"/>
</dbReference>
<comment type="caution">
    <text evidence="5">The sequence shown here is derived from an EMBL/GenBank/DDBJ whole genome shotgun (WGS) entry which is preliminary data.</text>
</comment>
<reference evidence="5 6" key="1">
    <citation type="journal article" date="2024" name="Insects">
        <title>An Improved Chromosome-Level Genome Assembly of the Firefly Pyrocoelia pectoralis.</title>
        <authorList>
            <person name="Fu X."/>
            <person name="Meyer-Rochow V.B."/>
            <person name="Ballantyne L."/>
            <person name="Zhu X."/>
        </authorList>
    </citation>
    <scope>NUCLEOTIDE SEQUENCE [LARGE SCALE GENOMIC DNA]</scope>
    <source>
        <strain evidence="5">XCY_ONT2</strain>
    </source>
</reference>
<keyword evidence="6" id="KW-1185">Reference proteome</keyword>
<evidence type="ECO:0000313" key="5">
    <source>
        <dbReference type="EMBL" id="KAK5637927.1"/>
    </source>
</evidence>
<dbReference type="Proteomes" id="UP001329430">
    <property type="component" value="Chromosome 10"/>
</dbReference>
<keyword evidence="4" id="KW-0677">Repeat</keyword>